<organism evidence="4 5">
    <name type="scientific">Mucilaginibacter jinjuensis</name>
    <dbReference type="NCBI Taxonomy" id="1176721"/>
    <lineage>
        <taxon>Bacteria</taxon>
        <taxon>Pseudomonadati</taxon>
        <taxon>Bacteroidota</taxon>
        <taxon>Sphingobacteriia</taxon>
        <taxon>Sphingobacteriales</taxon>
        <taxon>Sphingobacteriaceae</taxon>
        <taxon>Mucilaginibacter</taxon>
    </lineage>
</organism>
<dbReference type="InterPro" id="IPR050300">
    <property type="entry name" value="GDXG_lipolytic_enzyme"/>
</dbReference>
<keyword evidence="2" id="KW-0812">Transmembrane</keyword>
<evidence type="ECO:0000313" key="5">
    <source>
        <dbReference type="Proteomes" id="UP001216139"/>
    </source>
</evidence>
<keyword evidence="2" id="KW-0472">Membrane</keyword>
<gene>
    <name evidence="4" type="ORF">PQO05_20385</name>
</gene>
<dbReference type="RefSeq" id="WP_273629291.1">
    <property type="nucleotide sequence ID" value="NZ_CP117167.1"/>
</dbReference>
<feature type="domain" description="BD-FAE-like" evidence="3">
    <location>
        <begin position="140"/>
        <end position="333"/>
    </location>
</feature>
<dbReference type="InterPro" id="IPR049492">
    <property type="entry name" value="BD-FAE-like_dom"/>
</dbReference>
<feature type="transmembrane region" description="Helical" evidence="2">
    <location>
        <begin position="60"/>
        <end position="81"/>
    </location>
</feature>
<keyword evidence="2" id="KW-1133">Transmembrane helix</keyword>
<proteinExistence type="predicted"/>
<evidence type="ECO:0000313" key="4">
    <source>
        <dbReference type="EMBL" id="WCT11101.1"/>
    </source>
</evidence>
<name>A0ABY7T402_9SPHI</name>
<reference evidence="4 5" key="1">
    <citation type="submission" date="2023-02" db="EMBL/GenBank/DDBJ databases">
        <title>Genome sequence of Mucilaginibacter jinjuensis strain KACC 16571.</title>
        <authorList>
            <person name="Kim S."/>
            <person name="Heo J."/>
            <person name="Kwon S.-W."/>
        </authorList>
    </citation>
    <scope>NUCLEOTIDE SEQUENCE [LARGE SCALE GENOMIC DNA]</scope>
    <source>
        <strain evidence="4 5">KACC 16571</strain>
    </source>
</reference>
<dbReference type="Proteomes" id="UP001216139">
    <property type="component" value="Chromosome"/>
</dbReference>
<evidence type="ECO:0000259" key="3">
    <source>
        <dbReference type="Pfam" id="PF20434"/>
    </source>
</evidence>
<dbReference type="InterPro" id="IPR029058">
    <property type="entry name" value="AB_hydrolase_fold"/>
</dbReference>
<dbReference type="Pfam" id="PF20434">
    <property type="entry name" value="BD-FAE"/>
    <property type="match status" value="1"/>
</dbReference>
<protein>
    <submittedName>
        <fullName evidence="4">Alpha/beta hydrolase</fullName>
    </submittedName>
</protein>
<dbReference type="SUPFAM" id="SSF53474">
    <property type="entry name" value="alpha/beta-Hydrolases"/>
    <property type="match status" value="1"/>
</dbReference>
<sequence>MPRLILLVILLLLSLLTVFKAPAYYLWLAAIMVSEYPLIFVGISVLLTSWGIWNVPYRLAGNIIGVVAIVLFLSPIFRAYWISKDLKQDMVQDLSRTDTTNISYPNRAPFALSKLFASTQTTPFKTFTYVTYQDTSLKLDFYRSRVLGKRPCVLVVHGGSWSSGDSQQLPELNSFLAERGYHVASINYRLAPKYKTPDPVEDVKNCLKYLREHADSLRIDTNKFILLGRSAGAQIALLAGYTLHDKSIIGVIDFYGPADMVWGYSIPSNPLIMDSRKVMVNYIGGRYEQVPDKYKTCSPLEFVDKQSPPTLIIHGHNDVLVAYEHSRRLNEKLQQNGIKHYWLKLPWATHGFDYNINGPGGQLSTYAVETFLNTISQSPPTP</sequence>
<keyword evidence="1 4" id="KW-0378">Hydrolase</keyword>
<accession>A0ABY7T402</accession>
<keyword evidence="5" id="KW-1185">Reference proteome</keyword>
<evidence type="ECO:0000256" key="2">
    <source>
        <dbReference type="SAM" id="Phobius"/>
    </source>
</evidence>
<feature type="transmembrane region" description="Helical" evidence="2">
    <location>
        <begin position="36"/>
        <end position="53"/>
    </location>
</feature>
<dbReference type="Gene3D" id="3.40.50.1820">
    <property type="entry name" value="alpha/beta hydrolase"/>
    <property type="match status" value="1"/>
</dbReference>
<dbReference type="EMBL" id="CP117167">
    <property type="protein sequence ID" value="WCT11101.1"/>
    <property type="molecule type" value="Genomic_DNA"/>
</dbReference>
<evidence type="ECO:0000256" key="1">
    <source>
        <dbReference type="ARBA" id="ARBA00022801"/>
    </source>
</evidence>
<dbReference type="PANTHER" id="PTHR48081">
    <property type="entry name" value="AB HYDROLASE SUPERFAMILY PROTEIN C4A8.06C"/>
    <property type="match status" value="1"/>
</dbReference>
<dbReference type="GO" id="GO:0016787">
    <property type="term" value="F:hydrolase activity"/>
    <property type="evidence" value="ECO:0007669"/>
    <property type="project" value="UniProtKB-KW"/>
</dbReference>